<gene>
    <name evidence="1" type="primary">ycfH_1</name>
    <name evidence="1" type="ORF">NCTC8009_05639</name>
    <name evidence="2" type="ORF">NCTC8622_05794</name>
</gene>
<keyword evidence="1" id="KW-0378">Hydrolase</keyword>
<dbReference type="EMBL" id="UARW01000010">
    <property type="protein sequence ID" value="SQD05088.1"/>
    <property type="molecule type" value="Genomic_DNA"/>
</dbReference>
<proteinExistence type="predicted"/>
<organism evidence="1 3">
    <name type="scientific">Escherichia coli</name>
    <dbReference type="NCBI Taxonomy" id="562"/>
    <lineage>
        <taxon>Bacteria</taxon>
        <taxon>Pseudomonadati</taxon>
        <taxon>Pseudomonadota</taxon>
        <taxon>Gammaproteobacteria</taxon>
        <taxon>Enterobacterales</taxon>
        <taxon>Enterobacteriaceae</taxon>
        <taxon>Escherichia</taxon>
    </lineage>
</organism>
<dbReference type="EMBL" id="UGCP01000002">
    <property type="protein sequence ID" value="STI86661.1"/>
    <property type="molecule type" value="Genomic_DNA"/>
</dbReference>
<dbReference type="Proteomes" id="UP000250991">
    <property type="component" value="Unassembled WGS sequence"/>
</dbReference>
<protein>
    <submittedName>
        <fullName evidence="1">Metallodependent hydrolase</fullName>
        <ecNumber evidence="1">3.1.21.-</ecNumber>
    </submittedName>
</protein>
<evidence type="ECO:0000313" key="2">
    <source>
        <dbReference type="EMBL" id="STI86661.1"/>
    </source>
</evidence>
<accession>A0A2X3JL72</accession>
<dbReference type="Gene3D" id="3.20.20.140">
    <property type="entry name" value="Metal-dependent hydrolases"/>
    <property type="match status" value="1"/>
</dbReference>
<dbReference type="InterPro" id="IPR032466">
    <property type="entry name" value="Metal_Hydrolase"/>
</dbReference>
<name>A0A2X3JL72_ECOLX</name>
<evidence type="ECO:0000313" key="3">
    <source>
        <dbReference type="Proteomes" id="UP000250991"/>
    </source>
</evidence>
<evidence type="ECO:0000313" key="1">
    <source>
        <dbReference type="EMBL" id="SQD05088.1"/>
    </source>
</evidence>
<evidence type="ECO:0000313" key="4">
    <source>
        <dbReference type="Proteomes" id="UP000254079"/>
    </source>
</evidence>
<reference evidence="3 4" key="1">
    <citation type="submission" date="2018-06" db="EMBL/GenBank/DDBJ databases">
        <authorList>
            <consortium name="Pathogen Informatics"/>
            <person name="Doyle S."/>
        </authorList>
    </citation>
    <scope>NUCLEOTIDE SEQUENCE [LARGE SCALE GENOMIC DNA]</scope>
    <source>
        <strain evidence="1 3">NCTC8009</strain>
        <strain evidence="2 4">NCTC8622</strain>
    </source>
</reference>
<sequence length="43" mass="4865">MVRDVAEYMAVLKGVAVEELAQVTTDNFARLFHIDASRLQSIR</sequence>
<dbReference type="EC" id="3.1.21.-" evidence="1"/>
<dbReference type="SUPFAM" id="SSF51556">
    <property type="entry name" value="Metallo-dependent hydrolases"/>
    <property type="match status" value="1"/>
</dbReference>
<dbReference type="AlphaFoldDB" id="A0A2X3JL72"/>
<dbReference type="GO" id="GO:0016787">
    <property type="term" value="F:hydrolase activity"/>
    <property type="evidence" value="ECO:0007669"/>
    <property type="project" value="UniProtKB-KW"/>
</dbReference>
<dbReference type="Proteomes" id="UP000254079">
    <property type="component" value="Unassembled WGS sequence"/>
</dbReference>